<comment type="caution">
    <text evidence="5">The sequence shown here is derived from an EMBL/GenBank/DDBJ whole genome shotgun (WGS) entry which is preliminary data.</text>
</comment>
<proteinExistence type="inferred from homology"/>
<reference evidence="5 6" key="1">
    <citation type="submission" date="2024-04" db="EMBL/GenBank/DDBJ databases">
        <authorList>
            <person name="Rising A."/>
            <person name="Reimegard J."/>
            <person name="Sonavane S."/>
            <person name="Akerstrom W."/>
            <person name="Nylinder S."/>
            <person name="Hedman E."/>
            <person name="Kallberg Y."/>
        </authorList>
    </citation>
    <scope>NUCLEOTIDE SEQUENCE [LARGE SCALE GENOMIC DNA]</scope>
</reference>
<gene>
    <name evidence="5" type="ORF">LARSCL_LOCUS4443</name>
</gene>
<feature type="compositionally biased region" description="Polar residues" evidence="3">
    <location>
        <begin position="303"/>
        <end position="312"/>
    </location>
</feature>
<accession>A0AAV1ZF76</accession>
<dbReference type="GO" id="GO:0016579">
    <property type="term" value="P:protein deubiquitination"/>
    <property type="evidence" value="ECO:0007669"/>
    <property type="project" value="InterPro"/>
</dbReference>
<evidence type="ECO:0000256" key="3">
    <source>
        <dbReference type="SAM" id="MobiDB-lite"/>
    </source>
</evidence>
<dbReference type="AlphaFoldDB" id="A0AAV1ZF76"/>
<evidence type="ECO:0000313" key="5">
    <source>
        <dbReference type="EMBL" id="CAL1268898.1"/>
    </source>
</evidence>
<sequence>MAKAEINQSVFASDLSNLPHLNGPLPPKRSRLSLRRTTRLLHKPCYKEDDSSEVRHEFPKRGNNDKTSLDIKRGNSDKTSLDIKRGSGDKSSVEMIDLTHDENTSPNCISSAELKSASSHDTEEENQVKVWTLGLPNCGNTCFVNSILQVLRFSPDFLNSLHSLLLVHHHLSKVYVEEVETKELIFFKQLHLLYSTMKRKEALMKINTDKDYSTYLLKPVKLVIDSLREVSLLFEEGEQHDAHELLITTIAAFSTACQSLKKCIKKEAADSFIKESSPMIDSNGLPTDIKNVPSPILDLKNATSTNCDTSAGQELKNETSTSKRRKSKNVSLDYSVFENLNLGFEGRIRHVVQCLECEKRLEREESFANLELNIPETIDNDDDSDNESQPRDSDTVELCDCLSQTTILCGENKYFCEDCQHHNEARMSSEVINPPPILLLHFSWSRTKETSNAEKSTVKVMIPMTLKTSDNSEVFCCPDQNYKLFAIVLHIGRSTEGGHYVSFVKDVSQDNSQEDSDQKPMRPKPRPTNQFPFEPENCCSTEEISNFKRTNASAKWLLFDDSVVLSVIIDEDSETFPYYNYLSITASPCMIFYHKT</sequence>
<evidence type="ECO:0000256" key="2">
    <source>
        <dbReference type="RuleBase" id="RU366025"/>
    </source>
</evidence>
<dbReference type="InterPro" id="IPR018200">
    <property type="entry name" value="USP_CS"/>
</dbReference>
<name>A0AAV1ZF76_9ARAC</name>
<dbReference type="InterPro" id="IPR038765">
    <property type="entry name" value="Papain-like_cys_pep_sf"/>
</dbReference>
<keyword evidence="2" id="KW-0833">Ubl conjugation pathway</keyword>
<evidence type="ECO:0000313" key="6">
    <source>
        <dbReference type="Proteomes" id="UP001497382"/>
    </source>
</evidence>
<dbReference type="EMBL" id="CAXIEN010000036">
    <property type="protein sequence ID" value="CAL1268898.1"/>
    <property type="molecule type" value="Genomic_DNA"/>
</dbReference>
<comment type="similarity">
    <text evidence="1 2">Belongs to the peptidase C19 family.</text>
</comment>
<evidence type="ECO:0000259" key="4">
    <source>
        <dbReference type="PROSITE" id="PS50235"/>
    </source>
</evidence>
<dbReference type="GO" id="GO:0006508">
    <property type="term" value="P:proteolysis"/>
    <property type="evidence" value="ECO:0007669"/>
    <property type="project" value="UniProtKB-KW"/>
</dbReference>
<dbReference type="PROSITE" id="PS50235">
    <property type="entry name" value="USP_3"/>
    <property type="match status" value="1"/>
</dbReference>
<dbReference type="GO" id="GO:0004843">
    <property type="term" value="F:cysteine-type deubiquitinase activity"/>
    <property type="evidence" value="ECO:0007669"/>
    <property type="project" value="UniProtKB-UniRule"/>
</dbReference>
<dbReference type="Pfam" id="PF00443">
    <property type="entry name" value="UCH"/>
    <property type="match status" value="1"/>
</dbReference>
<evidence type="ECO:0000256" key="1">
    <source>
        <dbReference type="ARBA" id="ARBA00009085"/>
    </source>
</evidence>
<dbReference type="Gene3D" id="3.90.70.10">
    <property type="entry name" value="Cysteine proteinases"/>
    <property type="match status" value="1"/>
</dbReference>
<feature type="compositionally biased region" description="Basic and acidic residues" evidence="3">
    <location>
        <begin position="45"/>
        <end position="89"/>
    </location>
</feature>
<feature type="domain" description="USP" evidence="4">
    <location>
        <begin position="133"/>
        <end position="596"/>
    </location>
</feature>
<dbReference type="CDD" id="cd02257">
    <property type="entry name" value="Peptidase_C19"/>
    <property type="match status" value="1"/>
</dbReference>
<keyword evidence="2" id="KW-0788">Thiol protease</keyword>
<feature type="region of interest" description="Disordered" evidence="3">
    <location>
        <begin position="303"/>
        <end position="324"/>
    </location>
</feature>
<protein>
    <recommendedName>
        <fullName evidence="2">Ubiquitin carboxyl-terminal hydrolase</fullName>
        <ecNumber evidence="2">3.4.19.12</ecNumber>
    </recommendedName>
</protein>
<dbReference type="InterPro" id="IPR050164">
    <property type="entry name" value="Peptidase_C19"/>
</dbReference>
<dbReference type="InterPro" id="IPR001394">
    <property type="entry name" value="Peptidase_C19_UCH"/>
</dbReference>
<dbReference type="GO" id="GO:0005829">
    <property type="term" value="C:cytosol"/>
    <property type="evidence" value="ECO:0007669"/>
    <property type="project" value="TreeGrafter"/>
</dbReference>
<dbReference type="EC" id="3.4.19.12" evidence="2"/>
<keyword evidence="2" id="KW-0645">Protease</keyword>
<feature type="region of interest" description="Disordered" evidence="3">
    <location>
        <begin position="509"/>
        <end position="533"/>
    </location>
</feature>
<dbReference type="GO" id="GO:0005634">
    <property type="term" value="C:nucleus"/>
    <property type="evidence" value="ECO:0007669"/>
    <property type="project" value="TreeGrafter"/>
</dbReference>
<feature type="region of interest" description="Disordered" evidence="3">
    <location>
        <begin position="43"/>
        <end position="89"/>
    </location>
</feature>
<dbReference type="InterPro" id="IPR028889">
    <property type="entry name" value="USP"/>
</dbReference>
<organism evidence="5 6">
    <name type="scientific">Larinioides sclopetarius</name>
    <dbReference type="NCBI Taxonomy" id="280406"/>
    <lineage>
        <taxon>Eukaryota</taxon>
        <taxon>Metazoa</taxon>
        <taxon>Ecdysozoa</taxon>
        <taxon>Arthropoda</taxon>
        <taxon>Chelicerata</taxon>
        <taxon>Arachnida</taxon>
        <taxon>Araneae</taxon>
        <taxon>Araneomorphae</taxon>
        <taxon>Entelegynae</taxon>
        <taxon>Araneoidea</taxon>
        <taxon>Araneidae</taxon>
        <taxon>Larinioides</taxon>
    </lineage>
</organism>
<dbReference type="PROSITE" id="PS00972">
    <property type="entry name" value="USP_1"/>
    <property type="match status" value="1"/>
</dbReference>
<keyword evidence="2" id="KW-0378">Hydrolase</keyword>
<dbReference type="PANTHER" id="PTHR24006">
    <property type="entry name" value="UBIQUITIN CARBOXYL-TERMINAL HYDROLASE"/>
    <property type="match status" value="1"/>
</dbReference>
<dbReference type="PROSITE" id="PS00973">
    <property type="entry name" value="USP_2"/>
    <property type="match status" value="1"/>
</dbReference>
<feature type="region of interest" description="Disordered" evidence="3">
    <location>
        <begin position="373"/>
        <end position="393"/>
    </location>
</feature>
<comment type="catalytic activity">
    <reaction evidence="2">
        <text>Thiol-dependent hydrolysis of ester, thioester, amide, peptide and isopeptide bonds formed by the C-terminal Gly of ubiquitin (a 76-residue protein attached to proteins as an intracellular targeting signal).</text>
        <dbReference type="EC" id="3.4.19.12"/>
    </reaction>
</comment>
<dbReference type="Proteomes" id="UP001497382">
    <property type="component" value="Unassembled WGS sequence"/>
</dbReference>
<dbReference type="SUPFAM" id="SSF54001">
    <property type="entry name" value="Cysteine proteinases"/>
    <property type="match status" value="1"/>
</dbReference>
<keyword evidence="6" id="KW-1185">Reference proteome</keyword>
<dbReference type="PANTHER" id="PTHR24006:SF905">
    <property type="entry name" value="UBIQUITIN CARBOXYL-TERMINAL HYDROLASE 1"/>
    <property type="match status" value="1"/>
</dbReference>